<keyword evidence="3" id="KW-1185">Reference proteome</keyword>
<keyword evidence="1" id="KW-0732">Signal</keyword>
<evidence type="ECO:0000313" key="3">
    <source>
        <dbReference type="Proteomes" id="UP001221142"/>
    </source>
</evidence>
<comment type="caution">
    <text evidence="2">The sequence shown here is derived from an EMBL/GenBank/DDBJ whole genome shotgun (WGS) entry which is preliminary data.</text>
</comment>
<feature type="signal peptide" evidence="1">
    <location>
        <begin position="1"/>
        <end position="21"/>
    </location>
</feature>
<organism evidence="2 3">
    <name type="scientific">Roridomyces roridus</name>
    <dbReference type="NCBI Taxonomy" id="1738132"/>
    <lineage>
        <taxon>Eukaryota</taxon>
        <taxon>Fungi</taxon>
        <taxon>Dikarya</taxon>
        <taxon>Basidiomycota</taxon>
        <taxon>Agaricomycotina</taxon>
        <taxon>Agaricomycetes</taxon>
        <taxon>Agaricomycetidae</taxon>
        <taxon>Agaricales</taxon>
        <taxon>Marasmiineae</taxon>
        <taxon>Mycenaceae</taxon>
        <taxon>Roridomyces</taxon>
    </lineage>
</organism>
<evidence type="ECO:0000256" key="1">
    <source>
        <dbReference type="SAM" id="SignalP"/>
    </source>
</evidence>
<name>A0AAD7BCR0_9AGAR</name>
<accession>A0AAD7BCR0</accession>
<gene>
    <name evidence="2" type="ORF">FB45DRAFT_1034431</name>
</gene>
<dbReference type="EMBL" id="JARKIF010000021">
    <property type="protein sequence ID" value="KAJ7617131.1"/>
    <property type="molecule type" value="Genomic_DNA"/>
</dbReference>
<proteinExistence type="predicted"/>
<protein>
    <submittedName>
        <fullName evidence="2">Uncharacterized protein</fullName>
    </submittedName>
</protein>
<reference evidence="2" key="1">
    <citation type="submission" date="2023-03" db="EMBL/GenBank/DDBJ databases">
        <title>Massive genome expansion in bonnet fungi (Mycena s.s.) driven by repeated elements and novel gene families across ecological guilds.</title>
        <authorList>
            <consortium name="Lawrence Berkeley National Laboratory"/>
            <person name="Harder C.B."/>
            <person name="Miyauchi S."/>
            <person name="Viragh M."/>
            <person name="Kuo A."/>
            <person name="Thoen E."/>
            <person name="Andreopoulos B."/>
            <person name="Lu D."/>
            <person name="Skrede I."/>
            <person name="Drula E."/>
            <person name="Henrissat B."/>
            <person name="Morin E."/>
            <person name="Kohler A."/>
            <person name="Barry K."/>
            <person name="LaButti K."/>
            <person name="Morin E."/>
            <person name="Salamov A."/>
            <person name="Lipzen A."/>
            <person name="Mereny Z."/>
            <person name="Hegedus B."/>
            <person name="Baldrian P."/>
            <person name="Stursova M."/>
            <person name="Weitz H."/>
            <person name="Taylor A."/>
            <person name="Grigoriev I.V."/>
            <person name="Nagy L.G."/>
            <person name="Martin F."/>
            <person name="Kauserud H."/>
        </authorList>
    </citation>
    <scope>NUCLEOTIDE SEQUENCE</scope>
    <source>
        <strain evidence="2">9284</strain>
    </source>
</reference>
<feature type="chain" id="PRO_5042053746" evidence="1">
    <location>
        <begin position="22"/>
        <end position="118"/>
    </location>
</feature>
<sequence>MKFSTAFSTSVVLALAQYALGQVSFVVSTGTGSPTCVPGTAIGPCTQATINAHACKGNFSPGQRCLHVGETHPNCHISVYAQPNQQGGVVQRISTASEGTIEASGDDAAWLSYGVFCP</sequence>
<dbReference type="AlphaFoldDB" id="A0AAD7BCR0"/>
<dbReference type="Proteomes" id="UP001221142">
    <property type="component" value="Unassembled WGS sequence"/>
</dbReference>
<evidence type="ECO:0000313" key="2">
    <source>
        <dbReference type="EMBL" id="KAJ7617131.1"/>
    </source>
</evidence>